<sequence>MPVRNGKLLVQDPGCAMLAKGGRKCRATFRGGVQGTVDPPKDPPD</sequence>
<dbReference type="EMBL" id="KB644415">
    <property type="protein sequence ID" value="EPS35018.1"/>
    <property type="molecule type" value="Genomic_DNA"/>
</dbReference>
<dbReference type="AlphaFoldDB" id="S8B7P7"/>
<proteinExistence type="predicted"/>
<protein>
    <submittedName>
        <fullName evidence="1">Uncharacterized protein</fullName>
    </submittedName>
</protein>
<gene>
    <name evidence="1" type="ORF">PDE_09983</name>
</gene>
<dbReference type="Proteomes" id="UP000019376">
    <property type="component" value="Unassembled WGS sequence"/>
</dbReference>
<name>S8B7P7_PENO1</name>
<accession>S8B7P7</accession>
<reference evidence="1 2" key="1">
    <citation type="journal article" date="2013" name="PLoS ONE">
        <title>Genomic and secretomic analyses reveal unique features of the lignocellulolytic enzyme system of Penicillium decumbens.</title>
        <authorList>
            <person name="Liu G."/>
            <person name="Zhang L."/>
            <person name="Wei X."/>
            <person name="Zou G."/>
            <person name="Qin Y."/>
            <person name="Ma L."/>
            <person name="Li J."/>
            <person name="Zheng H."/>
            <person name="Wang S."/>
            <person name="Wang C."/>
            <person name="Xun L."/>
            <person name="Zhao G.-P."/>
            <person name="Zhou Z."/>
            <person name="Qu Y."/>
        </authorList>
    </citation>
    <scope>NUCLEOTIDE SEQUENCE [LARGE SCALE GENOMIC DNA]</scope>
    <source>
        <strain evidence="2">114-2 / CGMCC 5302</strain>
    </source>
</reference>
<evidence type="ECO:0000313" key="1">
    <source>
        <dbReference type="EMBL" id="EPS35018.1"/>
    </source>
</evidence>
<organism evidence="1 2">
    <name type="scientific">Penicillium oxalicum (strain 114-2 / CGMCC 5302)</name>
    <name type="common">Penicillium decumbens</name>
    <dbReference type="NCBI Taxonomy" id="933388"/>
    <lineage>
        <taxon>Eukaryota</taxon>
        <taxon>Fungi</taxon>
        <taxon>Dikarya</taxon>
        <taxon>Ascomycota</taxon>
        <taxon>Pezizomycotina</taxon>
        <taxon>Eurotiomycetes</taxon>
        <taxon>Eurotiomycetidae</taxon>
        <taxon>Eurotiales</taxon>
        <taxon>Aspergillaceae</taxon>
        <taxon>Penicillium</taxon>
    </lineage>
</organism>
<evidence type="ECO:0000313" key="2">
    <source>
        <dbReference type="Proteomes" id="UP000019376"/>
    </source>
</evidence>
<dbReference type="HOGENOM" id="CLU_3207825_0_0_1"/>
<keyword evidence="2" id="KW-1185">Reference proteome</keyword>